<organism evidence="1 2">
    <name type="scientific">Paenibacillus hodogayensis</name>
    <dbReference type="NCBI Taxonomy" id="279208"/>
    <lineage>
        <taxon>Bacteria</taxon>
        <taxon>Bacillati</taxon>
        <taxon>Bacillota</taxon>
        <taxon>Bacilli</taxon>
        <taxon>Bacillales</taxon>
        <taxon>Paenibacillaceae</taxon>
        <taxon>Paenibacillus</taxon>
    </lineage>
</organism>
<dbReference type="EMBL" id="JBHMAG010000014">
    <property type="protein sequence ID" value="MFB9754229.1"/>
    <property type="molecule type" value="Genomic_DNA"/>
</dbReference>
<dbReference type="RefSeq" id="WP_379119106.1">
    <property type="nucleotide sequence ID" value="NZ_JBHMAG010000014.1"/>
</dbReference>
<comment type="caution">
    <text evidence="1">The sequence shown here is derived from an EMBL/GenBank/DDBJ whole genome shotgun (WGS) entry which is preliminary data.</text>
</comment>
<keyword evidence="2" id="KW-1185">Reference proteome</keyword>
<protein>
    <submittedName>
        <fullName evidence="1">Uncharacterized protein</fullName>
    </submittedName>
</protein>
<dbReference type="Proteomes" id="UP001589619">
    <property type="component" value="Unassembled WGS sequence"/>
</dbReference>
<evidence type="ECO:0000313" key="2">
    <source>
        <dbReference type="Proteomes" id="UP001589619"/>
    </source>
</evidence>
<sequence length="277" mass="29046">MRAAIKARLAAELTALSGRCYDAYEPTGTTAKPFATVNLAGLARGADWLGLRHQYDVSLYGAKDEAAALDELAGRAVKALNGIRLSPGGGGAAFTCRFDGMPEPARLDTTLDAIEYRLVFEVSAVGAEAVTLSEDCLNALCDWSALVAGPDWTVYRQHWPQDYASPAILWRLEQAEASSRGAAGTDLSQKTVGHVVGRTEAEQISMVRSLTAALGGSVRIQVEPVANQYAAVGPVAATYTADALTVGQLNVALRQIVPVAQSAGPTIAQVHYEGGTG</sequence>
<accession>A0ABV5W0Y7</accession>
<proteinExistence type="predicted"/>
<evidence type="ECO:0000313" key="1">
    <source>
        <dbReference type="EMBL" id="MFB9754229.1"/>
    </source>
</evidence>
<gene>
    <name evidence="1" type="ORF">ACFFNY_21885</name>
</gene>
<name>A0ABV5W0Y7_9BACL</name>
<reference evidence="1 2" key="1">
    <citation type="submission" date="2024-09" db="EMBL/GenBank/DDBJ databases">
        <authorList>
            <person name="Sun Q."/>
            <person name="Mori K."/>
        </authorList>
    </citation>
    <scope>NUCLEOTIDE SEQUENCE [LARGE SCALE GENOMIC DNA]</scope>
    <source>
        <strain evidence="1 2">JCM 12520</strain>
    </source>
</reference>